<gene>
    <name evidence="1" type="ORF">SAMN05444920_110210</name>
</gene>
<dbReference type="EMBL" id="FNVT01000010">
    <property type="protein sequence ID" value="SEG97091.1"/>
    <property type="molecule type" value="Genomic_DNA"/>
</dbReference>
<evidence type="ECO:0000313" key="1">
    <source>
        <dbReference type="EMBL" id="SEG97091.1"/>
    </source>
</evidence>
<dbReference type="Proteomes" id="UP000236732">
    <property type="component" value="Unassembled WGS sequence"/>
</dbReference>
<protein>
    <submittedName>
        <fullName evidence="1">Uncharacterized protein</fullName>
    </submittedName>
</protein>
<organism evidence="1 2">
    <name type="scientific">Nonomuraea solani</name>
    <dbReference type="NCBI Taxonomy" id="1144553"/>
    <lineage>
        <taxon>Bacteria</taxon>
        <taxon>Bacillati</taxon>
        <taxon>Actinomycetota</taxon>
        <taxon>Actinomycetes</taxon>
        <taxon>Streptosporangiales</taxon>
        <taxon>Streptosporangiaceae</taxon>
        <taxon>Nonomuraea</taxon>
    </lineage>
</organism>
<name>A0A1H6EIT1_9ACTN</name>
<reference evidence="1 2" key="1">
    <citation type="submission" date="2016-10" db="EMBL/GenBank/DDBJ databases">
        <authorList>
            <person name="de Groot N.N."/>
        </authorList>
    </citation>
    <scope>NUCLEOTIDE SEQUENCE [LARGE SCALE GENOMIC DNA]</scope>
    <source>
        <strain evidence="1 2">CGMCC 4.7037</strain>
    </source>
</reference>
<keyword evidence="2" id="KW-1185">Reference proteome</keyword>
<sequence length="195" mass="21646">MKDLDELLRDDGATVDLDEVWPQVRRAGSGERRIVELLAGQAGGTGRRLLFGVRSLYDRSDRDMEVRVRAAETDVLEIAAWSLGCALNPDRSWWLRCTPAVLTGLGLEGHGANGLRLFPHRAVFAVGGQDGVTVFRENASGPLGDEAARFYLAWEGRQAITARLARPRPEPGPETDAEDLPLEEFLRQARRRVWS</sequence>
<dbReference type="OrthoDB" id="9858574at2"/>
<dbReference type="RefSeq" id="WP_146103875.1">
    <property type="nucleotide sequence ID" value="NZ_FNVT01000010.1"/>
</dbReference>
<proteinExistence type="predicted"/>
<evidence type="ECO:0000313" key="2">
    <source>
        <dbReference type="Proteomes" id="UP000236732"/>
    </source>
</evidence>
<dbReference type="AlphaFoldDB" id="A0A1H6EIT1"/>
<accession>A0A1H6EIT1</accession>